<name>A0A2A4EUF3_9BURK</name>
<dbReference type="InterPro" id="IPR041371">
    <property type="entry name" value="GH92_N"/>
</dbReference>
<sequence length="984" mass="101550">MVKRFTEVIFVLLATGVLAGCGGDSHPGSGPVDAAAVARQNANASAGAGGSAGAAAADSAENLAASGSMMRVTQYVNPLIGTLASNSPNPVPAGQAGSVVPAAGLPSGMVQWAPDTNTTPAPSNSAEPGSPAGYYYDINSIQGFSLTHMSGAGCSGNDGEFPVMPTTDVTKLVPTFQHSNEHAQAGAYSVVLDSQVKVELTATLRSGFGRFTYPASQPSILVLNATRTNTRSQVSGSIIKVASNAISGSTIGGGFCGNSTSVPVYFYAQFSKPFNSTSSFSNGIATMNFDAGSTVLMKVGISYVSVDNAKRNLLKENPGWDFEGIKALADRTWNERLNSIQVSGGTPDAMTKFYTALYHASWAPSVFSDVNGQYIGFDNAVHTVAHGQAAQYTSFSGWDVYRSLIPLKAILNPNETSDMAQSLVNDADQCGAIPHWVNDNVEDGVMPGDAGSLMVAGAYAFGARNFDQKGALAHMVKMVNIPGTACQNPGMTTYGGLNDFLGAGHLVPGDGVWAAGSTNLEYTSSNFAVSQFAGALGNTTIQKMALSHSAYWQNVLNTSLTPPLLAARNGDGSWVSESPNSTDNYVEGNAEQYTWMVPFNAAGLFSQLGGNTAVVSRLNTFFTVLNAGMSLPNFYMGNEPTFEVPWMYNWAGSPSGTQNVVQQIMNTAFSTKPDGLPGNDDLGAVSGWYVWGALGLYPQIPAVGGFAIGSPQFPSIVVHLGNGKTLQIAARGAPDSNYVQSLTVNGTAQTSSWLPLAALEHGAKMDFTMGASASDWGTAASDAPPSFAVPVAQNVLDAFNNHGAGTDGSANTDGNGADFDGGLYSYSSNAMAAAGWSGSQPFVFDGATFATSGMGGLNNAVALGQTITLSSAQPGGNLVVLGSSNNGPSSGQARVTYSDGTSTTFTLAFDDWTLNGGSASVSTGAQTALTMPYRNQGNGQKDNTKTYLFAIKVPLATGKTVASVTLPRTASTGKLHVFGIAVGS</sequence>
<dbReference type="NCBIfam" id="TIGR01180">
    <property type="entry name" value="aman2_put"/>
    <property type="match status" value="1"/>
</dbReference>
<dbReference type="Gene3D" id="1.20.1050.60">
    <property type="entry name" value="alpha-1,2-mannosidase"/>
    <property type="match status" value="1"/>
</dbReference>
<feature type="signal peptide" evidence="1">
    <location>
        <begin position="1"/>
        <end position="19"/>
    </location>
</feature>
<dbReference type="InterPro" id="IPR005887">
    <property type="entry name" value="GH92_a_mannosidase_put"/>
</dbReference>
<reference evidence="4 5" key="1">
    <citation type="submission" date="2017-01" db="EMBL/GenBank/DDBJ databases">
        <title>Whole-Genome Shotgun Sequencing of Two beta-Proteobacterial Species in Search of the Bulgecin Biosynthetic Cluster.</title>
        <authorList>
            <person name="Horsman M.E."/>
            <person name="Marous D.R."/>
            <person name="Li R."/>
            <person name="Oliver R.A."/>
            <person name="Byun B."/>
            <person name="Emrich S.J."/>
            <person name="Boggess B."/>
            <person name="Townsend C.A."/>
            <person name="Mobashery S."/>
        </authorList>
    </citation>
    <scope>NUCLEOTIDE SEQUENCE [LARGE SCALE GENOMIC DNA]</scope>
    <source>
        <strain evidence="4 5">ATCC 31363</strain>
    </source>
</reference>
<organism evidence="4 5">
    <name type="scientific">Paraburkholderia acidicola</name>
    <dbReference type="NCBI Taxonomy" id="1912599"/>
    <lineage>
        <taxon>Bacteria</taxon>
        <taxon>Pseudomonadati</taxon>
        <taxon>Pseudomonadota</taxon>
        <taxon>Betaproteobacteria</taxon>
        <taxon>Burkholderiales</taxon>
        <taxon>Burkholderiaceae</taxon>
        <taxon>Paraburkholderia</taxon>
    </lineage>
</organism>
<feature type="domain" description="Glycosyl hydrolase family 92" evidence="2">
    <location>
        <begin position="308"/>
        <end position="770"/>
    </location>
</feature>
<feature type="domain" description="Glycosyl hydrolase family 92 N-terminal" evidence="3">
    <location>
        <begin position="75"/>
        <end position="302"/>
    </location>
</feature>
<protein>
    <submittedName>
        <fullName evidence="4">Alpha-mannosidase</fullName>
    </submittedName>
</protein>
<evidence type="ECO:0000259" key="2">
    <source>
        <dbReference type="Pfam" id="PF07971"/>
    </source>
</evidence>
<dbReference type="InterPro" id="IPR014718">
    <property type="entry name" value="GH-type_carb-bd"/>
</dbReference>
<dbReference type="InterPro" id="IPR050883">
    <property type="entry name" value="PNGase"/>
</dbReference>
<dbReference type="Gene3D" id="3.30.2080.10">
    <property type="entry name" value="GH92 mannosidase domain"/>
    <property type="match status" value="1"/>
</dbReference>
<dbReference type="InterPro" id="IPR008928">
    <property type="entry name" value="6-hairpin_glycosidase_sf"/>
</dbReference>
<proteinExistence type="predicted"/>
<dbReference type="PANTHER" id="PTHR12143">
    <property type="entry name" value="PEPTIDE N-GLYCANASE PNGASE -RELATED"/>
    <property type="match status" value="1"/>
</dbReference>
<dbReference type="Proteomes" id="UP000218022">
    <property type="component" value="Unassembled WGS sequence"/>
</dbReference>
<dbReference type="EMBL" id="MTZV01000006">
    <property type="protein sequence ID" value="PCE24038.1"/>
    <property type="molecule type" value="Genomic_DNA"/>
</dbReference>
<dbReference type="InterPro" id="IPR012939">
    <property type="entry name" value="Glyco_hydro_92"/>
</dbReference>
<dbReference type="GO" id="GO:0005975">
    <property type="term" value="P:carbohydrate metabolic process"/>
    <property type="evidence" value="ECO:0007669"/>
    <property type="project" value="InterPro"/>
</dbReference>
<evidence type="ECO:0000313" key="5">
    <source>
        <dbReference type="Proteomes" id="UP000218022"/>
    </source>
</evidence>
<dbReference type="Gene3D" id="1.20.1610.10">
    <property type="entry name" value="alpha-1,2-mannosidases domains"/>
    <property type="match status" value="1"/>
</dbReference>
<dbReference type="Pfam" id="PF17678">
    <property type="entry name" value="Glyco_hydro_92N"/>
    <property type="match status" value="1"/>
</dbReference>
<dbReference type="PROSITE" id="PS51257">
    <property type="entry name" value="PROKAR_LIPOPROTEIN"/>
    <property type="match status" value="1"/>
</dbReference>
<evidence type="ECO:0000313" key="4">
    <source>
        <dbReference type="EMBL" id="PCE24038.1"/>
    </source>
</evidence>
<gene>
    <name evidence="4" type="ORF">BWP39_30615</name>
</gene>
<keyword evidence="1" id="KW-0732">Signal</keyword>
<comment type="caution">
    <text evidence="4">The sequence shown here is derived from an EMBL/GenBank/DDBJ whole genome shotgun (WGS) entry which is preliminary data.</text>
</comment>
<dbReference type="PANTHER" id="PTHR12143:SF39">
    <property type="entry name" value="SECRETED PROTEIN"/>
    <property type="match status" value="1"/>
</dbReference>
<dbReference type="GO" id="GO:0006516">
    <property type="term" value="P:glycoprotein catabolic process"/>
    <property type="evidence" value="ECO:0007669"/>
    <property type="project" value="TreeGrafter"/>
</dbReference>
<dbReference type="Gene3D" id="2.70.98.10">
    <property type="match status" value="1"/>
</dbReference>
<dbReference type="GO" id="GO:0005829">
    <property type="term" value="C:cytosol"/>
    <property type="evidence" value="ECO:0007669"/>
    <property type="project" value="TreeGrafter"/>
</dbReference>
<feature type="chain" id="PRO_5012088006" evidence="1">
    <location>
        <begin position="20"/>
        <end position="984"/>
    </location>
</feature>
<dbReference type="SUPFAM" id="SSF48208">
    <property type="entry name" value="Six-hairpin glycosidases"/>
    <property type="match status" value="1"/>
</dbReference>
<evidence type="ECO:0000256" key="1">
    <source>
        <dbReference type="SAM" id="SignalP"/>
    </source>
</evidence>
<dbReference type="Pfam" id="PF07971">
    <property type="entry name" value="Glyco_hydro_92"/>
    <property type="match status" value="1"/>
</dbReference>
<dbReference type="GO" id="GO:0030246">
    <property type="term" value="F:carbohydrate binding"/>
    <property type="evidence" value="ECO:0007669"/>
    <property type="project" value="InterPro"/>
</dbReference>
<dbReference type="AlphaFoldDB" id="A0A2A4EUF3"/>
<accession>A0A2A4EUF3</accession>
<evidence type="ECO:0000259" key="3">
    <source>
        <dbReference type="Pfam" id="PF17678"/>
    </source>
</evidence>
<dbReference type="GO" id="GO:0000224">
    <property type="term" value="F:peptide-N4-(N-acetyl-beta-glucosaminyl)asparagine amidase activity"/>
    <property type="evidence" value="ECO:0007669"/>
    <property type="project" value="TreeGrafter"/>
</dbReference>